<dbReference type="AlphaFoldDB" id="A0A7S2NJG4"/>
<sequence>MAQEFLARVIAISRPTSPRPFAARELGRPIAPGEMARARSAILALVLLAAAALCALTFVAPGDAARTPSVTMQARGGAAPPKPAVDGPVKDPTALIYGLTVFAWLSTIAQLRGFFNPDAASM</sequence>
<proteinExistence type="predicted"/>
<evidence type="ECO:0000256" key="1">
    <source>
        <dbReference type="SAM" id="Phobius"/>
    </source>
</evidence>
<feature type="transmembrane region" description="Helical" evidence="1">
    <location>
        <begin position="41"/>
        <end position="60"/>
    </location>
</feature>
<reference evidence="2" key="1">
    <citation type="submission" date="2021-01" db="EMBL/GenBank/DDBJ databases">
        <authorList>
            <person name="Corre E."/>
            <person name="Pelletier E."/>
            <person name="Niang G."/>
            <person name="Scheremetjew M."/>
            <person name="Finn R."/>
            <person name="Kale V."/>
            <person name="Holt S."/>
            <person name="Cochrane G."/>
            <person name="Meng A."/>
            <person name="Brown T."/>
            <person name="Cohen L."/>
        </authorList>
    </citation>
    <scope>NUCLEOTIDE SEQUENCE</scope>
    <source>
        <strain evidence="2">RCC3387</strain>
    </source>
</reference>
<protein>
    <submittedName>
        <fullName evidence="2">Uncharacterized protein</fullName>
    </submittedName>
</protein>
<organism evidence="2">
    <name type="scientific">Zooxanthella nutricula</name>
    <dbReference type="NCBI Taxonomy" id="1333877"/>
    <lineage>
        <taxon>Eukaryota</taxon>
        <taxon>Sar</taxon>
        <taxon>Alveolata</taxon>
        <taxon>Dinophyceae</taxon>
        <taxon>Peridiniales</taxon>
        <taxon>Peridiniales incertae sedis</taxon>
        <taxon>Zooxanthella</taxon>
    </lineage>
</organism>
<keyword evidence="1" id="KW-0472">Membrane</keyword>
<accession>A0A7S2NJG4</accession>
<name>A0A7S2NJG4_9DINO</name>
<keyword evidence="1" id="KW-1133">Transmembrane helix</keyword>
<dbReference type="EMBL" id="HBGW01026046">
    <property type="protein sequence ID" value="CAD9543387.1"/>
    <property type="molecule type" value="Transcribed_RNA"/>
</dbReference>
<gene>
    <name evidence="2" type="ORF">BRAN1462_LOCUS16570</name>
</gene>
<keyword evidence="1" id="KW-0812">Transmembrane</keyword>
<evidence type="ECO:0000313" key="2">
    <source>
        <dbReference type="EMBL" id="CAD9543387.1"/>
    </source>
</evidence>
<feature type="transmembrane region" description="Helical" evidence="1">
    <location>
        <begin position="94"/>
        <end position="115"/>
    </location>
</feature>